<evidence type="ECO:0000313" key="1">
    <source>
        <dbReference type="Proteomes" id="UP000887579"/>
    </source>
</evidence>
<accession>A0AC34GEP3</accession>
<name>A0AC34GEP3_9BILA</name>
<evidence type="ECO:0000313" key="2">
    <source>
        <dbReference type="WBParaSite" id="ES5_v2.g28209.t1"/>
    </source>
</evidence>
<dbReference type="Proteomes" id="UP000887579">
    <property type="component" value="Unplaced"/>
</dbReference>
<reference evidence="2" key="1">
    <citation type="submission" date="2022-11" db="UniProtKB">
        <authorList>
            <consortium name="WormBaseParasite"/>
        </authorList>
    </citation>
    <scope>IDENTIFICATION</scope>
</reference>
<protein>
    <submittedName>
        <fullName evidence="2">Protein kinase domain-containing protein</fullName>
    </submittedName>
</protein>
<proteinExistence type="predicted"/>
<dbReference type="WBParaSite" id="ES5_v2.g28209.t1">
    <property type="protein sequence ID" value="ES5_v2.g28209.t1"/>
    <property type="gene ID" value="ES5_v2.g28209"/>
</dbReference>
<sequence>HHVDDNKELDVKVEEEYEETDAHNEDEKETAALKQDERKQDEKVVKSDGEKRSDNDVGAGCEDGRKAADDFEGDDQRDKMFRRLRLLKEGGFGKIYIVQKMQGPNALQLYAMKVELKEELDEDAFQTPTESCLILDFFDHGSLFDILKKGVIFDEEQTKFYAAQLTLALEYLHKIRIIHRNLKPEK</sequence>
<organism evidence="1 2">
    <name type="scientific">Panagrolaimus sp. ES5</name>
    <dbReference type="NCBI Taxonomy" id="591445"/>
    <lineage>
        <taxon>Eukaryota</taxon>
        <taxon>Metazoa</taxon>
        <taxon>Ecdysozoa</taxon>
        <taxon>Nematoda</taxon>
        <taxon>Chromadorea</taxon>
        <taxon>Rhabditida</taxon>
        <taxon>Tylenchina</taxon>
        <taxon>Panagrolaimomorpha</taxon>
        <taxon>Panagrolaimoidea</taxon>
        <taxon>Panagrolaimidae</taxon>
        <taxon>Panagrolaimus</taxon>
    </lineage>
</organism>